<keyword evidence="2" id="KW-1185">Reference proteome</keyword>
<proteinExistence type="predicted"/>
<gene>
    <name evidence="1" type="ORF">MARCHEWKA_04320</name>
</gene>
<dbReference type="PANTHER" id="PTHR38432:SF1">
    <property type="entry name" value="TELA-LIKE PROTEIN SAOUHSC_01408"/>
    <property type="match status" value="1"/>
</dbReference>
<dbReference type="PANTHER" id="PTHR38432">
    <property type="entry name" value="TELA-LIKE PROTEIN SAOUHSC_01408"/>
    <property type="match status" value="1"/>
</dbReference>
<sequence length="375" mass="40442">MTASKGFDKPVAQPVPQAVRDAAAASGWQTADAAAPRAMGLHVAQGQPPATRPAGVPSGRALTPFTLQEVVDYGKPQATGAATVASKITGSARAGDIDEVGKALTALLTGAQQYDPSKLGKGGFMGFFKRKKRELESHYKSVDAQVNTLAADVQKHIGHFQGRIGDLEALKKENATRHAELGAAMERANERIAWMKANPPEVDASDPMSAANLQTWNNVIAYAEKRVDDLRRAQVLCEMQAPQIDMMQQNAGMLVMKFGEVQTTTLPQLQMGFSLYIANMEAQKGAEFSKAIDNMNNDLITRNSAQLGTTTVAVRQQMARSSVDLTTLQTVKDNLFNTMDECKRIQSELSTRLQNERPALEQASQDLAARLASGA</sequence>
<evidence type="ECO:0000313" key="1">
    <source>
        <dbReference type="EMBL" id="UTC28944.1"/>
    </source>
</evidence>
<dbReference type="EMBL" id="ON529851">
    <property type="protein sequence ID" value="UTC28944.1"/>
    <property type="molecule type" value="Genomic_DNA"/>
</dbReference>
<reference evidence="1" key="1">
    <citation type="submission" date="2022-04" db="EMBL/GenBank/DDBJ databases">
        <authorList>
            <person name="Friedrich I."/>
            <person name="Schneider D."/>
            <person name="Poehlein A."/>
            <person name="Hertel R."/>
            <person name="Daniel R."/>
        </authorList>
    </citation>
    <scope>NUCLEOTIDE SEQUENCE</scope>
</reference>
<accession>A0A9E7N326</accession>
<dbReference type="InterPro" id="IPR008863">
    <property type="entry name" value="Toxic_anion-R_TelA"/>
</dbReference>
<name>A0A9E7N326_9CAUD</name>
<dbReference type="Pfam" id="PF05816">
    <property type="entry name" value="TelA"/>
    <property type="match status" value="1"/>
</dbReference>
<organism evidence="1 2">
    <name type="scientific">Brevundimonas phage vB_BpoS-Marchewka</name>
    <dbReference type="NCBI Taxonomy" id="2948604"/>
    <lineage>
        <taxon>Viruses</taxon>
        <taxon>Duplodnaviria</taxon>
        <taxon>Heunggongvirae</taxon>
        <taxon>Uroviricota</taxon>
        <taxon>Caudoviricetes</taxon>
        <taxon>Jeanschmidtviridae</taxon>
        <taxon>Marchewkavirus</taxon>
        <taxon>Marchewkavirus marchewka</taxon>
    </lineage>
</organism>
<dbReference type="Proteomes" id="UP001056634">
    <property type="component" value="Segment"/>
</dbReference>
<evidence type="ECO:0000313" key="2">
    <source>
        <dbReference type="Proteomes" id="UP001056634"/>
    </source>
</evidence>
<protein>
    <submittedName>
        <fullName evidence="1">TelA-like protein</fullName>
    </submittedName>
</protein>